<gene>
    <name evidence="4" type="ORF">DGYR_LOCUS5865</name>
</gene>
<accession>A0A7I8VPD8</accession>
<name>A0A7I8VPD8_9ANNE</name>
<comment type="similarity">
    <text evidence="1">Belongs to the FAX family.</text>
</comment>
<dbReference type="InterPro" id="IPR033468">
    <property type="entry name" value="Metaxin_GST"/>
</dbReference>
<protein>
    <submittedName>
        <fullName evidence="4">DgyrCDS6115</fullName>
    </submittedName>
</protein>
<dbReference type="Pfam" id="PF17172">
    <property type="entry name" value="GST_N_4"/>
    <property type="match status" value="1"/>
</dbReference>
<dbReference type="Proteomes" id="UP000549394">
    <property type="component" value="Unassembled WGS sequence"/>
</dbReference>
<dbReference type="InterPro" id="IPR012336">
    <property type="entry name" value="Thioredoxin-like_fold"/>
</dbReference>
<dbReference type="InterPro" id="IPR040079">
    <property type="entry name" value="Glutathione_S-Trfase"/>
</dbReference>
<reference evidence="4 5" key="1">
    <citation type="submission" date="2020-08" db="EMBL/GenBank/DDBJ databases">
        <authorList>
            <person name="Hejnol A."/>
        </authorList>
    </citation>
    <scope>NUCLEOTIDE SEQUENCE [LARGE SCALE GENOMIC DNA]</scope>
</reference>
<dbReference type="SUPFAM" id="SSF47616">
    <property type="entry name" value="GST C-terminal domain-like"/>
    <property type="match status" value="1"/>
</dbReference>
<dbReference type="AlphaFoldDB" id="A0A7I8VPD8"/>
<keyword evidence="5" id="KW-1185">Reference proteome</keyword>
<sequence>MDAFVNRSKVGKFPWISFNGEEVEDSQFSIDYLKEKFKVDLNNDYSSADIAAGRAVRRMLEEGTFWSLALSRTIYNLGSEYLKKMNIKWWQIWIIGRLINKRAKAQGTGLHSKEKVIKVGLDDLRTISHFLGNSNKKYFLGETPSEVDATIFGFVTQFIYTFPDTDYDRVSKEKFKNLYSYCDRMREKFWPDWNECITDKP</sequence>
<evidence type="ECO:0000259" key="2">
    <source>
        <dbReference type="Pfam" id="PF17171"/>
    </source>
</evidence>
<feature type="domain" description="Thioredoxin-like fold" evidence="3">
    <location>
        <begin position="7"/>
        <end position="73"/>
    </location>
</feature>
<evidence type="ECO:0000313" key="5">
    <source>
        <dbReference type="Proteomes" id="UP000549394"/>
    </source>
</evidence>
<dbReference type="InterPro" id="IPR036282">
    <property type="entry name" value="Glutathione-S-Trfase_C_sf"/>
</dbReference>
<dbReference type="CDD" id="cd03193">
    <property type="entry name" value="GST_C_Metaxin"/>
    <property type="match status" value="1"/>
</dbReference>
<dbReference type="OrthoDB" id="5809458at2759"/>
<dbReference type="EMBL" id="CAJFCJ010000007">
    <property type="protein sequence ID" value="CAD5117329.1"/>
    <property type="molecule type" value="Genomic_DNA"/>
</dbReference>
<dbReference type="PANTHER" id="PTHR12289">
    <property type="entry name" value="METAXIN RELATED"/>
    <property type="match status" value="1"/>
</dbReference>
<dbReference type="InterPro" id="IPR050931">
    <property type="entry name" value="Mito_Protein_Transport_Metaxin"/>
</dbReference>
<dbReference type="SFLD" id="SFLDG01180">
    <property type="entry name" value="SUF1"/>
    <property type="match status" value="1"/>
</dbReference>
<evidence type="ECO:0000259" key="3">
    <source>
        <dbReference type="Pfam" id="PF17172"/>
    </source>
</evidence>
<dbReference type="SFLD" id="SFLDG01200">
    <property type="entry name" value="SUF1.1"/>
    <property type="match status" value="1"/>
</dbReference>
<comment type="caution">
    <text evidence="4">The sequence shown here is derived from an EMBL/GenBank/DDBJ whole genome shotgun (WGS) entry which is preliminary data.</text>
</comment>
<evidence type="ECO:0000313" key="4">
    <source>
        <dbReference type="EMBL" id="CAD5117329.1"/>
    </source>
</evidence>
<dbReference type="GO" id="GO:0005737">
    <property type="term" value="C:cytoplasm"/>
    <property type="evidence" value="ECO:0007669"/>
    <property type="project" value="TreeGrafter"/>
</dbReference>
<proteinExistence type="inferred from homology"/>
<feature type="domain" description="Metaxin glutathione S-transferase" evidence="2">
    <location>
        <begin position="122"/>
        <end position="185"/>
    </location>
</feature>
<organism evidence="4 5">
    <name type="scientific">Dimorphilus gyrociliatus</name>
    <dbReference type="NCBI Taxonomy" id="2664684"/>
    <lineage>
        <taxon>Eukaryota</taxon>
        <taxon>Metazoa</taxon>
        <taxon>Spiralia</taxon>
        <taxon>Lophotrochozoa</taxon>
        <taxon>Annelida</taxon>
        <taxon>Polychaeta</taxon>
        <taxon>Polychaeta incertae sedis</taxon>
        <taxon>Dinophilidae</taxon>
        <taxon>Dimorphilus</taxon>
    </lineage>
</organism>
<evidence type="ECO:0000256" key="1">
    <source>
        <dbReference type="ARBA" id="ARBA00006475"/>
    </source>
</evidence>
<dbReference type="Gene3D" id="1.20.1050.10">
    <property type="match status" value="1"/>
</dbReference>
<dbReference type="InterPro" id="IPR026928">
    <property type="entry name" value="FAX/IsoI-like"/>
</dbReference>
<dbReference type="PANTHER" id="PTHR12289:SF41">
    <property type="entry name" value="FAILED AXON CONNECTIONS-RELATED"/>
    <property type="match status" value="1"/>
</dbReference>
<dbReference type="Pfam" id="PF17171">
    <property type="entry name" value="GST_C_6"/>
    <property type="match status" value="1"/>
</dbReference>
<dbReference type="SFLD" id="SFLDS00019">
    <property type="entry name" value="Glutathione_Transferase_(cytos"/>
    <property type="match status" value="1"/>
</dbReference>